<evidence type="ECO:0000313" key="2">
    <source>
        <dbReference type="EMBL" id="MCV9884154.1"/>
    </source>
</evidence>
<keyword evidence="3" id="KW-1185">Reference proteome</keyword>
<name>A0ABT3DAZ1_9BACI</name>
<feature type="transmembrane region" description="Helical" evidence="1">
    <location>
        <begin position="94"/>
        <end position="118"/>
    </location>
</feature>
<keyword evidence="1" id="KW-0812">Transmembrane</keyword>
<feature type="transmembrane region" description="Helical" evidence="1">
    <location>
        <begin position="68"/>
        <end position="88"/>
    </location>
</feature>
<feature type="transmembrane region" description="Helical" evidence="1">
    <location>
        <begin position="224"/>
        <end position="242"/>
    </location>
</feature>
<dbReference type="EMBL" id="JAOYEY010000011">
    <property type="protein sequence ID" value="MCV9884154.1"/>
    <property type="molecule type" value="Genomic_DNA"/>
</dbReference>
<feature type="transmembrane region" description="Helical" evidence="1">
    <location>
        <begin position="38"/>
        <end position="59"/>
    </location>
</feature>
<accession>A0ABT3DAZ1</accession>
<comment type="caution">
    <text evidence="2">The sequence shown here is derived from an EMBL/GenBank/DDBJ whole genome shotgun (WGS) entry which is preliminary data.</text>
</comment>
<evidence type="ECO:0000256" key="1">
    <source>
        <dbReference type="SAM" id="Phobius"/>
    </source>
</evidence>
<feature type="transmembrane region" description="Helical" evidence="1">
    <location>
        <begin position="196"/>
        <end position="218"/>
    </location>
</feature>
<dbReference type="Proteomes" id="UP001526147">
    <property type="component" value="Unassembled WGS sequence"/>
</dbReference>
<proteinExistence type="predicted"/>
<gene>
    <name evidence="2" type="ORF">OIH86_00460</name>
</gene>
<protein>
    <recommendedName>
        <fullName evidence="4">Beta-carotene 15,15'-monooxygenase</fullName>
    </recommendedName>
</protein>
<reference evidence="2 3" key="1">
    <citation type="submission" date="2022-10" db="EMBL/GenBank/DDBJ databases">
        <title>Draft genome assembly of moderately radiation resistant bacterium Metabacillus halosaccharovorans.</title>
        <authorList>
            <person name="Pal S."/>
            <person name="Gopinathan A."/>
        </authorList>
    </citation>
    <scope>NUCLEOTIDE SEQUENCE [LARGE SCALE GENOMIC DNA]</scope>
    <source>
        <strain evidence="2 3">VITHBRA001</strain>
    </source>
</reference>
<keyword evidence="1" id="KW-0472">Membrane</keyword>
<keyword evidence="1" id="KW-1133">Transmembrane helix</keyword>
<evidence type="ECO:0000313" key="3">
    <source>
        <dbReference type="Proteomes" id="UP001526147"/>
    </source>
</evidence>
<evidence type="ECO:0008006" key="4">
    <source>
        <dbReference type="Google" id="ProtNLM"/>
    </source>
</evidence>
<dbReference type="RefSeq" id="WP_264141162.1">
    <property type="nucleotide sequence ID" value="NZ_JAOYEY010000011.1"/>
</dbReference>
<organism evidence="2 3">
    <name type="scientific">Metabacillus halosaccharovorans</name>
    <dbReference type="NCBI Taxonomy" id="930124"/>
    <lineage>
        <taxon>Bacteria</taxon>
        <taxon>Bacillati</taxon>
        <taxon>Bacillota</taxon>
        <taxon>Bacilli</taxon>
        <taxon>Bacillales</taxon>
        <taxon>Bacillaceae</taxon>
        <taxon>Metabacillus</taxon>
    </lineage>
</organism>
<sequence length="356" mass="41090">MSIISKRNLIIFSFLLFFIIASNTILYRVPIAQPLPDGIALATLFDCMIIIPLITYLFILRKRYSLKYILPVALAGYGVALLIVPNGLMSSYSFIKYILFAGEGAFILLELFVVYKIVAKFPSIIKGLKLDKSTEIPAFSYRFEIELKRKLKPSRFLDVITSELTMFYYSFITWNKKGLSNANDPNMFTYHKKTSAIAFSVMLIHALILESVGFHFLLHSWNEMTSYVLLVMNLYTLVYLIADIQAIRLSPFILTKNLLYIQVGIKAKLVVPFEEIKEICYYKGPEKLSKEESKQVFDAVLADFMKEKPIFVIEFYHPQEVGFMYGFKKKVTKVHLSPDEPERFYEMLVTRMGDFG</sequence>